<proteinExistence type="predicted"/>
<gene>
    <name evidence="7" type="ORF">Strain138_001167</name>
    <name evidence="8" type="ORF">Strain318_001167</name>
</gene>
<dbReference type="SUPFAM" id="SSF81296">
    <property type="entry name" value="E set domains"/>
    <property type="match status" value="1"/>
</dbReference>
<evidence type="ECO:0000256" key="2">
    <source>
        <dbReference type="ARBA" id="ARBA00022723"/>
    </source>
</evidence>
<name>A0AA49JZN3_9BACT</name>
<evidence type="ECO:0000313" key="7">
    <source>
        <dbReference type="EMBL" id="WKW11899.1"/>
    </source>
</evidence>
<feature type="signal peptide" evidence="5">
    <location>
        <begin position="1"/>
        <end position="22"/>
    </location>
</feature>
<dbReference type="InterPro" id="IPR032694">
    <property type="entry name" value="CopC/D"/>
</dbReference>
<dbReference type="EMBL" id="CP130612">
    <property type="protein sequence ID" value="WKW11899.1"/>
    <property type="molecule type" value="Genomic_DNA"/>
</dbReference>
<reference evidence="8" key="1">
    <citation type="submission" date="2023-07" db="EMBL/GenBank/DDBJ databases">
        <authorList>
            <person name="Haufschild T."/>
            <person name="Kallscheuer N."/>
            <person name="Hammer J."/>
            <person name="Kohn T."/>
            <person name="Kabuu M."/>
            <person name="Jogler M."/>
            <person name="Wohfarth N."/>
            <person name="Heuer A."/>
            <person name="Rohde M."/>
            <person name="van Teeseling M.C.F."/>
            <person name="Jogler C."/>
        </authorList>
    </citation>
    <scope>NUCLEOTIDE SEQUENCE</scope>
    <source>
        <strain evidence="7">Strain 138</strain>
        <strain evidence="8">Strain 318</strain>
    </source>
</reference>
<dbReference type="Pfam" id="PF04234">
    <property type="entry name" value="CopC"/>
    <property type="match status" value="1"/>
</dbReference>
<dbReference type="GO" id="GO:0005507">
    <property type="term" value="F:copper ion binding"/>
    <property type="evidence" value="ECO:0007669"/>
    <property type="project" value="InterPro"/>
</dbReference>
<feature type="domain" description="CopC" evidence="6">
    <location>
        <begin position="26"/>
        <end position="121"/>
    </location>
</feature>
<evidence type="ECO:0000256" key="4">
    <source>
        <dbReference type="ARBA" id="ARBA00023008"/>
    </source>
</evidence>
<dbReference type="EMBL" id="CP130613">
    <property type="protein sequence ID" value="WKW14809.1"/>
    <property type="molecule type" value="Genomic_DNA"/>
</dbReference>
<dbReference type="InterPro" id="IPR014755">
    <property type="entry name" value="Cu-Rt/internalin_Ig-like"/>
</dbReference>
<dbReference type="KEGG" id="pspc:Strain318_001167"/>
<evidence type="ECO:0000313" key="9">
    <source>
        <dbReference type="Proteomes" id="UP001229955"/>
    </source>
</evidence>
<evidence type="ECO:0000313" key="8">
    <source>
        <dbReference type="EMBL" id="WKW14809.1"/>
    </source>
</evidence>
<evidence type="ECO:0000256" key="5">
    <source>
        <dbReference type="SAM" id="SignalP"/>
    </source>
</evidence>
<dbReference type="GO" id="GO:0006825">
    <property type="term" value="P:copper ion transport"/>
    <property type="evidence" value="ECO:0007669"/>
    <property type="project" value="InterPro"/>
</dbReference>
<evidence type="ECO:0000256" key="3">
    <source>
        <dbReference type="ARBA" id="ARBA00022729"/>
    </source>
</evidence>
<accession>A0AA49JU02</accession>
<dbReference type="RefSeq" id="WP_367887585.1">
    <property type="nucleotide sequence ID" value="NZ_CP130612.1"/>
</dbReference>
<accession>A0AA49JZN3</accession>
<protein>
    <submittedName>
        <fullName evidence="8">Copper resistance protein CopC</fullName>
    </submittedName>
</protein>
<dbReference type="InterPro" id="IPR007348">
    <property type="entry name" value="CopC_dom"/>
</dbReference>
<dbReference type="GO" id="GO:0030313">
    <property type="term" value="C:cell envelope"/>
    <property type="evidence" value="ECO:0007669"/>
    <property type="project" value="UniProtKB-SubCell"/>
</dbReference>
<sequence length="139" mass="14978">MRNSLRSLAFIAVLALAIPLSAASAHPRLLKSTPAADSRSAEAPREVALTFNESLDLSLTRVTLHHGEMAIRLDPLQFAQDDDKTVIANIVGALAPGRYTVRWQVTGDDGHPVRGTFTFEVLAARSAAPPSSHRELTAR</sequence>
<dbReference type="Proteomes" id="UP001229955">
    <property type="component" value="Chromosome"/>
</dbReference>
<dbReference type="PANTHER" id="PTHR34820:SF4">
    <property type="entry name" value="INNER MEMBRANE PROTEIN YEBZ"/>
    <property type="match status" value="1"/>
</dbReference>
<organism evidence="8 9">
    <name type="scientific">Pseudogemmatithrix spongiicola</name>
    <dbReference type="NCBI Taxonomy" id="3062599"/>
    <lineage>
        <taxon>Bacteria</taxon>
        <taxon>Pseudomonadati</taxon>
        <taxon>Gemmatimonadota</taxon>
        <taxon>Gemmatimonadia</taxon>
        <taxon>Gemmatimonadales</taxon>
        <taxon>Gemmatimonadaceae</taxon>
        <taxon>Pseudogemmatithrix</taxon>
    </lineage>
</organism>
<evidence type="ECO:0000259" key="6">
    <source>
        <dbReference type="Pfam" id="PF04234"/>
    </source>
</evidence>
<dbReference type="GO" id="GO:0042597">
    <property type="term" value="C:periplasmic space"/>
    <property type="evidence" value="ECO:0007669"/>
    <property type="project" value="InterPro"/>
</dbReference>
<dbReference type="InterPro" id="IPR014756">
    <property type="entry name" value="Ig_E-set"/>
</dbReference>
<dbReference type="GO" id="GO:0005886">
    <property type="term" value="C:plasma membrane"/>
    <property type="evidence" value="ECO:0007669"/>
    <property type="project" value="TreeGrafter"/>
</dbReference>
<keyword evidence="2" id="KW-0479">Metal-binding</keyword>
<dbReference type="PANTHER" id="PTHR34820">
    <property type="entry name" value="INNER MEMBRANE PROTEIN YEBZ"/>
    <property type="match status" value="1"/>
</dbReference>
<dbReference type="AlphaFoldDB" id="A0AA49JZN3"/>
<keyword evidence="3 5" id="KW-0732">Signal</keyword>
<comment type="subcellular location">
    <subcellularLocation>
        <location evidence="1">Cell envelope</location>
    </subcellularLocation>
</comment>
<keyword evidence="9" id="KW-1185">Reference proteome</keyword>
<feature type="chain" id="PRO_5041458842" evidence="5">
    <location>
        <begin position="23"/>
        <end position="139"/>
    </location>
</feature>
<dbReference type="Gene3D" id="2.60.40.1220">
    <property type="match status" value="1"/>
</dbReference>
<keyword evidence="4" id="KW-0186">Copper</keyword>
<dbReference type="GO" id="GO:0046688">
    <property type="term" value="P:response to copper ion"/>
    <property type="evidence" value="ECO:0007669"/>
    <property type="project" value="InterPro"/>
</dbReference>
<evidence type="ECO:0000256" key="1">
    <source>
        <dbReference type="ARBA" id="ARBA00004196"/>
    </source>
</evidence>